<dbReference type="EMBL" id="CP064955">
    <property type="protein sequence ID" value="QPK82649.1"/>
    <property type="molecule type" value="Genomic_DNA"/>
</dbReference>
<dbReference type="KEGG" id="cqn:G7Y29_07090"/>
<proteinExistence type="predicted"/>
<dbReference type="RefSeq" id="WP_165002605.1">
    <property type="nucleotide sequence ID" value="NZ_CP064955.1"/>
</dbReference>
<dbReference type="Pfam" id="PF10722">
    <property type="entry name" value="YbjN"/>
    <property type="match status" value="2"/>
</dbReference>
<organism evidence="1 2">
    <name type="scientific">Corynebacterium qintianiae</name>
    <dbReference type="NCBI Taxonomy" id="2709392"/>
    <lineage>
        <taxon>Bacteria</taxon>
        <taxon>Bacillati</taxon>
        <taxon>Actinomycetota</taxon>
        <taxon>Actinomycetes</taxon>
        <taxon>Mycobacteriales</taxon>
        <taxon>Corynebacteriaceae</taxon>
        <taxon>Corynebacterium</taxon>
    </lineage>
</organism>
<gene>
    <name evidence="1" type="ORF">G7Y29_07090</name>
</gene>
<evidence type="ECO:0000313" key="1">
    <source>
        <dbReference type="EMBL" id="QPK82649.1"/>
    </source>
</evidence>
<name>A0A7T0KLH7_9CORY</name>
<sequence>MGKHSASDHPQEGTGQPGEVTLDRVTAALTSLGLDAVETVSHPDRIVVPAYAFVATLWISYDKPLMLVADFAERIPTDFAHSTSLAMFINEWNRDKVGPTASFSLMDSGDVGVSLRYGVRIRCGLTDDQIMAELADAFEHAAAFSTQLREKFLPVEFDQPLPPALARAQDAEALLGRHPAERHLPRGEHREFADIHDVPDLYQERDCDPVEPVDLEALADSLEMLDFTFSLATEDIITTGVNGIAFAVCIDAGHYARVTAMWDTGTDADEGFLPLWLVCNDLNEQSAGLRAYILDNDGDLHLHVETTCLASEGLSPDQRHNYVITSFVSILGAVDHITTQMKGDSAVRWPGAGES</sequence>
<dbReference type="Proteomes" id="UP000594586">
    <property type="component" value="Chromosome"/>
</dbReference>
<accession>A0A7T0KLH7</accession>
<protein>
    <submittedName>
        <fullName evidence="1">YbjN domain-containing protein</fullName>
    </submittedName>
</protein>
<dbReference type="AlphaFoldDB" id="A0A7T0KLH7"/>
<reference evidence="1 2" key="1">
    <citation type="submission" date="2020-11" db="EMBL/GenBank/DDBJ databases">
        <title>Corynebacterium sp. MC1420.</title>
        <authorList>
            <person name="Zhou J."/>
        </authorList>
    </citation>
    <scope>NUCLEOTIDE SEQUENCE [LARGE SCALE GENOMIC DNA]</scope>
    <source>
        <strain evidence="1 2">MC1420</strain>
    </source>
</reference>
<dbReference type="InterPro" id="IPR019660">
    <property type="entry name" value="Put_sensory_transdc_reg_YbjN"/>
</dbReference>
<keyword evidence="2" id="KW-1185">Reference proteome</keyword>
<evidence type="ECO:0000313" key="2">
    <source>
        <dbReference type="Proteomes" id="UP000594586"/>
    </source>
</evidence>